<dbReference type="PIRSF" id="PIRSF030140">
    <property type="entry name" value="UCP030140"/>
    <property type="match status" value="1"/>
</dbReference>
<dbReference type="EMBL" id="JACOOL010000008">
    <property type="protein sequence ID" value="MBC5637504.1"/>
    <property type="molecule type" value="Genomic_DNA"/>
</dbReference>
<gene>
    <name evidence="1" type="ORF">H8S33_11865</name>
</gene>
<organism evidence="1 2">
    <name type="scientific">Ornithinibacillus hominis</name>
    <dbReference type="NCBI Taxonomy" id="2763055"/>
    <lineage>
        <taxon>Bacteria</taxon>
        <taxon>Bacillati</taxon>
        <taxon>Bacillota</taxon>
        <taxon>Bacilli</taxon>
        <taxon>Bacillales</taxon>
        <taxon>Bacillaceae</taxon>
        <taxon>Ornithinibacillus</taxon>
    </lineage>
</organism>
<dbReference type="AlphaFoldDB" id="A0A923RIV7"/>
<evidence type="ECO:0000313" key="1">
    <source>
        <dbReference type="EMBL" id="MBC5637504.1"/>
    </source>
</evidence>
<sequence>MNWDILFNMQKQLDSYIEENHNLQDRDLFQDKYLALLVELGELANETRCFKFWSNKSRSSLDVILEEYVDGIHFILSLGIVKGHTFTLVNLGSTELTETELFNKVFEHCVVFKNNPNQENYTRLFESYLVLGRKLGFKEEDVYQAYIKKNEVNYQRQNSGY</sequence>
<dbReference type="CDD" id="cd11527">
    <property type="entry name" value="NTP-PPase_dUTPase"/>
    <property type="match status" value="1"/>
</dbReference>
<name>A0A923RIV7_9BACI</name>
<reference evidence="1" key="1">
    <citation type="submission" date="2020-08" db="EMBL/GenBank/DDBJ databases">
        <title>Genome public.</title>
        <authorList>
            <person name="Liu C."/>
            <person name="Sun Q."/>
        </authorList>
    </citation>
    <scope>NUCLEOTIDE SEQUENCE</scope>
    <source>
        <strain evidence="1">BX22</strain>
    </source>
</reference>
<dbReference type="InterPro" id="IPR016947">
    <property type="entry name" value="UCP030140"/>
</dbReference>
<dbReference type="Gene3D" id="1.10.4010.10">
    <property type="entry name" value="Type II deoxyuridine triphosphatase"/>
    <property type="match status" value="1"/>
</dbReference>
<dbReference type="InterPro" id="IPR014871">
    <property type="entry name" value="dUTPase/dCTP_pyrophosphatase"/>
</dbReference>
<keyword evidence="2" id="KW-1185">Reference proteome</keyword>
<dbReference type="SUPFAM" id="SSF101386">
    <property type="entry name" value="all-alpha NTP pyrophosphatases"/>
    <property type="match status" value="1"/>
</dbReference>
<dbReference type="Proteomes" id="UP000637359">
    <property type="component" value="Unassembled WGS sequence"/>
</dbReference>
<dbReference type="Pfam" id="PF08761">
    <property type="entry name" value="dUTPase_2"/>
    <property type="match status" value="1"/>
</dbReference>
<protein>
    <submittedName>
        <fullName evidence="1">dUTP diphosphatase</fullName>
    </submittedName>
</protein>
<dbReference type="RefSeq" id="WP_186870216.1">
    <property type="nucleotide sequence ID" value="NZ_JACOOL010000008.1"/>
</dbReference>
<accession>A0A923RIV7</accession>
<evidence type="ECO:0000313" key="2">
    <source>
        <dbReference type="Proteomes" id="UP000637359"/>
    </source>
</evidence>
<proteinExistence type="predicted"/>
<comment type="caution">
    <text evidence="1">The sequence shown here is derived from an EMBL/GenBank/DDBJ whole genome shotgun (WGS) entry which is preliminary data.</text>
</comment>